<proteinExistence type="predicted"/>
<keyword evidence="2" id="KW-1185">Reference proteome</keyword>
<reference evidence="1 2" key="2">
    <citation type="journal article" date="2022" name="Mol. Ecol. Resour.">
        <title>The genomes of chicory, endive, great burdock and yacon provide insights into Asteraceae paleo-polyploidization history and plant inulin production.</title>
        <authorList>
            <person name="Fan W."/>
            <person name="Wang S."/>
            <person name="Wang H."/>
            <person name="Wang A."/>
            <person name="Jiang F."/>
            <person name="Liu H."/>
            <person name="Zhao H."/>
            <person name="Xu D."/>
            <person name="Zhang Y."/>
        </authorList>
    </citation>
    <scope>NUCLEOTIDE SEQUENCE [LARGE SCALE GENOMIC DNA]</scope>
    <source>
        <strain evidence="2">cv. Punajuju</strain>
        <tissue evidence="1">Leaves</tissue>
    </source>
</reference>
<accession>A0ACB9AI76</accession>
<sequence length="665" mass="74035">MQGKSFILAISLLLWVCEARASLAKPGCQEICGNLTVPYPFGMGTGCYLRKSFEVSCNKSSQEVRFVKNGKFTILEISMESVRIVDTSSLYCSDSKNGSHRHIIVELDAHFSFSHKRNVYIAVGCDVTADFLLFGAWHFRAVGCSSNCLANTVNGSFTCNGTNGCCQSSIPVETNTYHVEIFNYVANAPCSHTFVMEKGYALPTLPDIFGDIYHIPVALNWVIAKTTCHQARETGNYLCGQNSQCVDSTKGWGHNCYCMKGYSGNPYLPTGCQDINECLNQSNYPCRENQLCINTPGSYHCTSPYGHILIILVIIATVTGIVAVGAVGHWTYQELGRRNENKIKQDFFKRNGGYLLKQHITANKSHVMKIKIYDSKVIEKATDGFSQSRLLGKGGQGTVYKGFLTDGTVVAVKRLNVVDEDQVEKFVNEVFILAQINHRNIVKLLGCCLEYEVPLLVYEYLSNGTLSQHLHDEAEVSEFSWKDRIRVARDVAGALAYLHSYASPAIFHRDVKPHNILLDKNCRPVVSDFGLSRSIPLSRTHLTTKIEGTFGYLDPVYFQSGQLTEKSDIYAFGVVLTELLTRRKAVSSTNSGEGLVPRFQILVKHNRVLEILDKQLLNDASMDEILQVSKLAGTCLNKNVKKRPSMKEVVMDLDKLKVVQPELPS</sequence>
<reference evidence="2" key="1">
    <citation type="journal article" date="2022" name="Mol. Ecol. Resour.">
        <title>The genomes of chicory, endive, great burdock and yacon provide insights into Asteraceae palaeo-polyploidization history and plant inulin production.</title>
        <authorList>
            <person name="Fan W."/>
            <person name="Wang S."/>
            <person name="Wang H."/>
            <person name="Wang A."/>
            <person name="Jiang F."/>
            <person name="Liu H."/>
            <person name="Zhao H."/>
            <person name="Xu D."/>
            <person name="Zhang Y."/>
        </authorList>
    </citation>
    <scope>NUCLEOTIDE SEQUENCE [LARGE SCALE GENOMIC DNA]</scope>
    <source>
        <strain evidence="2">cv. Punajuju</strain>
    </source>
</reference>
<gene>
    <name evidence="1" type="ORF">L2E82_39665</name>
</gene>
<evidence type="ECO:0000313" key="1">
    <source>
        <dbReference type="EMBL" id="KAI3709897.1"/>
    </source>
</evidence>
<protein>
    <submittedName>
        <fullName evidence="1">Uncharacterized protein</fullName>
    </submittedName>
</protein>
<dbReference type="Proteomes" id="UP001055811">
    <property type="component" value="Linkage Group LG07"/>
</dbReference>
<organism evidence="1 2">
    <name type="scientific">Cichorium intybus</name>
    <name type="common">Chicory</name>
    <dbReference type="NCBI Taxonomy" id="13427"/>
    <lineage>
        <taxon>Eukaryota</taxon>
        <taxon>Viridiplantae</taxon>
        <taxon>Streptophyta</taxon>
        <taxon>Embryophyta</taxon>
        <taxon>Tracheophyta</taxon>
        <taxon>Spermatophyta</taxon>
        <taxon>Magnoliopsida</taxon>
        <taxon>eudicotyledons</taxon>
        <taxon>Gunneridae</taxon>
        <taxon>Pentapetalae</taxon>
        <taxon>asterids</taxon>
        <taxon>campanulids</taxon>
        <taxon>Asterales</taxon>
        <taxon>Asteraceae</taxon>
        <taxon>Cichorioideae</taxon>
        <taxon>Cichorieae</taxon>
        <taxon>Cichoriinae</taxon>
        <taxon>Cichorium</taxon>
    </lineage>
</organism>
<comment type="caution">
    <text evidence="1">The sequence shown here is derived from an EMBL/GenBank/DDBJ whole genome shotgun (WGS) entry which is preliminary data.</text>
</comment>
<name>A0ACB9AI76_CICIN</name>
<dbReference type="EMBL" id="CM042015">
    <property type="protein sequence ID" value="KAI3709897.1"/>
    <property type="molecule type" value="Genomic_DNA"/>
</dbReference>
<evidence type="ECO:0000313" key="2">
    <source>
        <dbReference type="Proteomes" id="UP001055811"/>
    </source>
</evidence>